<reference evidence="14" key="1">
    <citation type="submission" date="2025-08" db="UniProtKB">
        <authorList>
            <consortium name="Ensembl"/>
        </authorList>
    </citation>
    <scope>IDENTIFICATION</scope>
</reference>
<evidence type="ECO:0000256" key="7">
    <source>
        <dbReference type="ARBA" id="ARBA00023242"/>
    </source>
</evidence>
<evidence type="ECO:0000259" key="13">
    <source>
        <dbReference type="PROSITE" id="PS50982"/>
    </source>
</evidence>
<dbReference type="SUPFAM" id="SSF48150">
    <property type="entry name" value="DNA-glycosylase"/>
    <property type="match status" value="1"/>
</dbReference>
<comment type="subunit">
    <text evidence="9 11">Interacts with MLH1.</text>
</comment>
<dbReference type="Ensembl" id="ENSSSCT00055021136.1">
    <property type="protein sequence ID" value="ENSSSCP00055016723.1"/>
    <property type="gene ID" value="ENSSSCG00055010736.1"/>
</dbReference>
<dbReference type="InterPro" id="IPR017352">
    <property type="entry name" value="MBD4"/>
</dbReference>
<comment type="function">
    <text evidence="8 11">Mismatch-specific DNA N-glycosylase involved in DNA repair. Has thymine glycosylase activity and is specific for G:T mismatches within methylated and unmethylated CpG sites. Can also remove uracil or 5-fluorouracil in G:U mismatches. Has no lyase activity. Was first identified as methyl-CpG-binding protein.</text>
</comment>
<proteinExistence type="predicted"/>
<dbReference type="GO" id="GO:0006281">
    <property type="term" value="P:DNA repair"/>
    <property type="evidence" value="ECO:0007669"/>
    <property type="project" value="UniProtKB-KW"/>
</dbReference>
<dbReference type="Proteomes" id="UP000694724">
    <property type="component" value="Unplaced"/>
</dbReference>
<dbReference type="InterPro" id="IPR016177">
    <property type="entry name" value="DNA-bd_dom_sf"/>
</dbReference>
<evidence type="ECO:0000256" key="12">
    <source>
        <dbReference type="SAM" id="MobiDB-lite"/>
    </source>
</evidence>
<keyword evidence="6 11" id="KW-0234">DNA repair</keyword>
<evidence type="ECO:0000256" key="10">
    <source>
        <dbReference type="ARBA" id="ARBA00069821"/>
    </source>
</evidence>
<dbReference type="Pfam" id="PF01429">
    <property type="entry name" value="MBD"/>
    <property type="match status" value="1"/>
</dbReference>
<feature type="region of interest" description="Disordered" evidence="12">
    <location>
        <begin position="240"/>
        <end position="274"/>
    </location>
</feature>
<name>A0A8D1QA22_PIG</name>
<feature type="compositionally biased region" description="Basic and acidic residues" evidence="12">
    <location>
        <begin position="245"/>
        <end position="259"/>
    </location>
</feature>
<dbReference type="Gene3D" id="1.10.340.30">
    <property type="entry name" value="Hypothetical protein, domain 2"/>
    <property type="match status" value="1"/>
</dbReference>
<evidence type="ECO:0000256" key="9">
    <source>
        <dbReference type="ARBA" id="ARBA00062707"/>
    </source>
</evidence>
<keyword evidence="3 11" id="KW-0227">DNA damage</keyword>
<evidence type="ECO:0000313" key="15">
    <source>
        <dbReference type="Proteomes" id="UP000694724"/>
    </source>
</evidence>
<dbReference type="Gene3D" id="3.30.890.10">
    <property type="entry name" value="Methyl-cpg-binding Protein 2, Chain A"/>
    <property type="match status" value="1"/>
</dbReference>
<evidence type="ECO:0000256" key="2">
    <source>
        <dbReference type="ARBA" id="ARBA00022553"/>
    </source>
</evidence>
<dbReference type="GO" id="GO:0003677">
    <property type="term" value="F:DNA binding"/>
    <property type="evidence" value="ECO:0007669"/>
    <property type="project" value="UniProtKB-KW"/>
</dbReference>
<evidence type="ECO:0000256" key="11">
    <source>
        <dbReference type="PIRNR" id="PIRNR038005"/>
    </source>
</evidence>
<dbReference type="PANTHER" id="PTHR15074">
    <property type="entry name" value="METHYL-CPG-BINDING PROTEIN"/>
    <property type="match status" value="1"/>
</dbReference>
<dbReference type="EC" id="3.2.2.-" evidence="11"/>
<dbReference type="GO" id="GO:0008263">
    <property type="term" value="F:pyrimidine-specific mismatch base pair DNA N-glycosylase activity"/>
    <property type="evidence" value="ECO:0007669"/>
    <property type="project" value="InterPro"/>
</dbReference>
<dbReference type="PIRSF" id="PIRSF038005">
    <property type="entry name" value="Methyl_CpG_bd_MBD4"/>
    <property type="match status" value="1"/>
</dbReference>
<dbReference type="AlphaFoldDB" id="A0A8D1QA22"/>
<evidence type="ECO:0000313" key="14">
    <source>
        <dbReference type="Ensembl" id="ENSSSCP00055016723.1"/>
    </source>
</evidence>
<evidence type="ECO:0000256" key="3">
    <source>
        <dbReference type="ARBA" id="ARBA00022763"/>
    </source>
</evidence>
<dbReference type="GO" id="GO:0005634">
    <property type="term" value="C:nucleus"/>
    <property type="evidence" value="ECO:0007669"/>
    <property type="project" value="UniProtKB-SubCell"/>
</dbReference>
<protein>
    <recommendedName>
        <fullName evidence="10 11">Methyl-CpG-binding domain protein 4</fullName>
        <ecNumber evidence="11">3.2.2.-</ecNumber>
    </recommendedName>
</protein>
<keyword evidence="5 11" id="KW-0238">DNA-binding</keyword>
<evidence type="ECO:0000256" key="8">
    <source>
        <dbReference type="ARBA" id="ARBA00055831"/>
    </source>
</evidence>
<evidence type="ECO:0000256" key="4">
    <source>
        <dbReference type="ARBA" id="ARBA00022801"/>
    </source>
</evidence>
<dbReference type="FunFam" id="1.10.340.30:FF:000051">
    <property type="entry name" value="Methyl-CpG-binding domain protein 4"/>
    <property type="match status" value="1"/>
</dbReference>
<evidence type="ECO:0000256" key="1">
    <source>
        <dbReference type="ARBA" id="ARBA00004123"/>
    </source>
</evidence>
<dbReference type="SMART" id="SM00391">
    <property type="entry name" value="MBD"/>
    <property type="match status" value="1"/>
</dbReference>
<comment type="subcellular location">
    <subcellularLocation>
        <location evidence="1 11">Nucleus</location>
    </subcellularLocation>
</comment>
<organism evidence="14 15">
    <name type="scientific">Sus scrofa</name>
    <name type="common">Pig</name>
    <dbReference type="NCBI Taxonomy" id="9823"/>
    <lineage>
        <taxon>Eukaryota</taxon>
        <taxon>Metazoa</taxon>
        <taxon>Chordata</taxon>
        <taxon>Craniata</taxon>
        <taxon>Vertebrata</taxon>
        <taxon>Euteleostomi</taxon>
        <taxon>Mammalia</taxon>
        <taxon>Eutheria</taxon>
        <taxon>Laurasiatheria</taxon>
        <taxon>Artiodactyla</taxon>
        <taxon>Suina</taxon>
        <taxon>Suidae</taxon>
        <taxon>Sus</taxon>
    </lineage>
</organism>
<dbReference type="InterPro" id="IPR045138">
    <property type="entry name" value="MeCP2/MBD4"/>
</dbReference>
<feature type="domain" description="MBD" evidence="13">
    <location>
        <begin position="71"/>
        <end position="143"/>
    </location>
</feature>
<evidence type="ECO:0000256" key="5">
    <source>
        <dbReference type="ARBA" id="ARBA00023125"/>
    </source>
</evidence>
<evidence type="ECO:0000256" key="6">
    <source>
        <dbReference type="ARBA" id="ARBA00023204"/>
    </source>
</evidence>
<accession>A0A8D1QA22</accession>
<dbReference type="PANTHER" id="PTHR15074:SF7">
    <property type="entry name" value="METHYL-CPG-BINDING DOMAIN PROTEIN 4"/>
    <property type="match status" value="1"/>
</dbReference>
<dbReference type="InterPro" id="IPR001739">
    <property type="entry name" value="Methyl_CpG_DNA-bd"/>
</dbReference>
<keyword evidence="2" id="KW-0597">Phosphoprotein</keyword>
<dbReference type="InterPro" id="IPR011257">
    <property type="entry name" value="DNA_glycosylase"/>
</dbReference>
<dbReference type="SUPFAM" id="SSF54171">
    <property type="entry name" value="DNA-binding domain"/>
    <property type="match status" value="1"/>
</dbReference>
<dbReference type="CDD" id="cd01396">
    <property type="entry name" value="MeCP2_MBD"/>
    <property type="match status" value="1"/>
</dbReference>
<keyword evidence="4 11" id="KW-0378">Hydrolase</keyword>
<keyword evidence="7 11" id="KW-0539">Nucleus</keyword>
<dbReference type="PROSITE" id="PS50982">
    <property type="entry name" value="MBD"/>
    <property type="match status" value="1"/>
</dbReference>
<sequence length="531" mass="60345">MESPSPGDCGAAPLITATERLDSDRPCDLREEDVALGSERVGEDEKQIVIKSSSECTPLLEEPLASAEFDGTAVTECHKSVPCGWERLVKQRLSGKTAGRYDVYFISPQGLKFRSKRSLASYLHKSGETSLKLEDFDFTVRPKRSIKLGCQDHSMAGLTSRLQSSSNRSLRTRSRWKQNVSPLPSGSLELQDSRELSNFTAVHLLLKEDEGINDIDSRKVRKSKGKVTILKGIQIKKTKSGPWKRLPDPVHSDRKRESVYTKSADAASEPLAQESQTERTCCVSDIRASDKTLCVTQEEERLGQEESLSSGSKFEQFTSGIINRFCLTEEAEHNKKYEDTFLESEEVRKKVEVGERKEHLHIDISKDGSEMDSCSQTEKDSTVKILQALSPPRRKAFKKWTPPRSPFNLVQETLFHDPWKLLIATIFLNRTSGKMAIPVLWEFLEKYPSAEVARTADWRDVSELLKPLGLYDHRAKTIIKFSDEYLTKQWRYPIELHGIGKYGNDSYRIFCVNEWKQVRPIPSHNVSTFCF</sequence>